<proteinExistence type="inferred from homology"/>
<organism evidence="5 6">
    <name type="scientific">Amycolatopsis japonica</name>
    <dbReference type="NCBI Taxonomy" id="208439"/>
    <lineage>
        <taxon>Bacteria</taxon>
        <taxon>Bacillati</taxon>
        <taxon>Actinomycetota</taxon>
        <taxon>Actinomycetes</taxon>
        <taxon>Pseudonocardiales</taxon>
        <taxon>Pseudonocardiaceae</taxon>
        <taxon>Amycolatopsis</taxon>
        <taxon>Amycolatopsis japonica group</taxon>
    </lineage>
</organism>
<keyword evidence="2 3" id="KW-0808">Transferase</keyword>
<dbReference type="eggNOG" id="COG0304">
    <property type="taxonomic scope" value="Bacteria"/>
</dbReference>
<dbReference type="InterPro" id="IPR000794">
    <property type="entry name" value="Beta-ketoacyl_synthase"/>
</dbReference>
<dbReference type="AlphaFoldDB" id="A0A075V977"/>
<dbReference type="Gene3D" id="3.40.47.10">
    <property type="match status" value="1"/>
</dbReference>
<feature type="domain" description="Ketosynthase family 3 (KS3)" evidence="4">
    <location>
        <begin position="1"/>
        <end position="382"/>
    </location>
</feature>
<dbReference type="EMBL" id="CP008953">
    <property type="protein sequence ID" value="AIG79415.1"/>
    <property type="molecule type" value="Genomic_DNA"/>
</dbReference>
<dbReference type="SUPFAM" id="SSF53901">
    <property type="entry name" value="Thiolase-like"/>
    <property type="match status" value="1"/>
</dbReference>
<evidence type="ECO:0000259" key="4">
    <source>
        <dbReference type="PROSITE" id="PS52004"/>
    </source>
</evidence>
<dbReference type="PANTHER" id="PTHR11712">
    <property type="entry name" value="POLYKETIDE SYNTHASE-RELATED"/>
    <property type="match status" value="1"/>
</dbReference>
<evidence type="ECO:0000256" key="1">
    <source>
        <dbReference type="ARBA" id="ARBA00008467"/>
    </source>
</evidence>
<sequence>MRSKTDICGIGAVTAYGWGRESLWEGLASGVPCAQFTDGFGETPDLPGWVAHIAEGGKARDGSLHARALLAAAREAIEDAGSRGWTPGRRVGVISGGVREDLRTWDRLTELGEQLMYRREFIGMMPSTPIATLMSEFGFHGPSMATSAMCATGSAAVLTAKMWLDADMADDVVVVTTDLSATRPMVRNFVHCGVAITDVPPLEACRPFQEGTKGFTFSEAAVAVVLTQRKTDSYATLRGGAMTHEAHNAMALDPDSTSAIEAVTGALENAAAAPSDVRYLNAHGTGTKLCHRTESQILEAVFPHETGIYSIKPLTGHSQSGSALTEIAAICLAAERDLVPAPKPVADGHPQLLDGPSRPESGLTVKTSIGMGGYVAAVVLETP</sequence>
<keyword evidence="6" id="KW-1185">Reference proteome</keyword>
<protein>
    <recommendedName>
        <fullName evidence="4">Ketosynthase family 3 (KS3) domain-containing protein</fullName>
    </recommendedName>
</protein>
<dbReference type="HOGENOM" id="CLU_000022_69_2_11"/>
<evidence type="ECO:0000313" key="5">
    <source>
        <dbReference type="EMBL" id="AIG79415.1"/>
    </source>
</evidence>
<dbReference type="Pfam" id="PF02801">
    <property type="entry name" value="Ketoacyl-synt_C"/>
    <property type="match status" value="1"/>
</dbReference>
<gene>
    <name evidence="5" type="ORF">AJAP_33005</name>
</gene>
<dbReference type="Proteomes" id="UP000028492">
    <property type="component" value="Chromosome"/>
</dbReference>
<dbReference type="KEGG" id="aja:AJAP_33005"/>
<dbReference type="GO" id="GO:0006633">
    <property type="term" value="P:fatty acid biosynthetic process"/>
    <property type="evidence" value="ECO:0007669"/>
    <property type="project" value="TreeGrafter"/>
</dbReference>
<dbReference type="SMART" id="SM00825">
    <property type="entry name" value="PKS_KS"/>
    <property type="match status" value="1"/>
</dbReference>
<dbReference type="InterPro" id="IPR014031">
    <property type="entry name" value="Ketoacyl_synth_C"/>
</dbReference>
<dbReference type="InterPro" id="IPR020841">
    <property type="entry name" value="PKS_Beta-ketoAc_synthase_dom"/>
</dbReference>
<dbReference type="Pfam" id="PF00109">
    <property type="entry name" value="ketoacyl-synt"/>
    <property type="match status" value="1"/>
</dbReference>
<accession>A0A075V977</accession>
<comment type="similarity">
    <text evidence="1 3">Belongs to the thiolase-like superfamily. Beta-ketoacyl-ACP synthases family.</text>
</comment>
<dbReference type="InterPro" id="IPR014030">
    <property type="entry name" value="Ketoacyl_synth_N"/>
</dbReference>
<dbReference type="PROSITE" id="PS52004">
    <property type="entry name" value="KS3_2"/>
    <property type="match status" value="1"/>
</dbReference>
<dbReference type="GO" id="GO:0004315">
    <property type="term" value="F:3-oxoacyl-[acyl-carrier-protein] synthase activity"/>
    <property type="evidence" value="ECO:0007669"/>
    <property type="project" value="TreeGrafter"/>
</dbReference>
<dbReference type="PANTHER" id="PTHR11712:SF347">
    <property type="entry name" value="BETA KETOACYL-ACYL CARRIER PROTEIN SYNTHASE"/>
    <property type="match status" value="1"/>
</dbReference>
<dbReference type="InterPro" id="IPR016039">
    <property type="entry name" value="Thiolase-like"/>
</dbReference>
<evidence type="ECO:0000256" key="2">
    <source>
        <dbReference type="ARBA" id="ARBA00022679"/>
    </source>
</evidence>
<dbReference type="STRING" id="208439.AJAP_33005"/>
<evidence type="ECO:0000313" key="6">
    <source>
        <dbReference type="Proteomes" id="UP000028492"/>
    </source>
</evidence>
<name>A0A075V977_9PSEU</name>
<reference evidence="5 6" key="1">
    <citation type="journal article" date="2014" name="J. Biotechnol.">
        <title>Complete genome sequence of the actinobacterium Amycolatopsis japonica MG417-CF17(T) (=DSM 44213T) producing (S,S)-N,N'-ethylenediaminedisuccinic acid.</title>
        <authorList>
            <person name="Stegmann E."/>
            <person name="Albersmeier A."/>
            <person name="Spohn M."/>
            <person name="Gert H."/>
            <person name="Weber T."/>
            <person name="Wohlleben W."/>
            <person name="Kalinowski J."/>
            <person name="Ruckert C."/>
        </authorList>
    </citation>
    <scope>NUCLEOTIDE SEQUENCE [LARGE SCALE GENOMIC DNA]</scope>
    <source>
        <strain evidence="6">MG417-CF17 (DSM 44213)</strain>
    </source>
</reference>
<dbReference type="RefSeq" id="WP_038518654.1">
    <property type="nucleotide sequence ID" value="NZ_CP008953.1"/>
</dbReference>
<evidence type="ECO:0000256" key="3">
    <source>
        <dbReference type="RuleBase" id="RU003694"/>
    </source>
</evidence>